<sequence>MGPELRVQPDANLGLQDLPSTVLFLHSSSLSLAEAKNLGQKSPQPQMLHTAWAAALLTFTSPVDITLTYLSSSFTSCPHHSKPLLPGHEGNSVLIGLPAFTVPATAVLYQTPQRACPHLQS</sequence>
<proteinExistence type="predicted"/>
<gene>
    <name evidence="1" type="ORF">HJG63_012120</name>
</gene>
<evidence type="ECO:0000313" key="2">
    <source>
        <dbReference type="Proteomes" id="UP000593571"/>
    </source>
</evidence>
<dbReference type="Proteomes" id="UP000593571">
    <property type="component" value="Unassembled WGS sequence"/>
</dbReference>
<dbReference type="AlphaFoldDB" id="A0A7J8FJB4"/>
<keyword evidence="2" id="KW-1185">Reference proteome</keyword>
<dbReference type="EMBL" id="JACASE010000007">
    <property type="protein sequence ID" value="KAF6447746.1"/>
    <property type="molecule type" value="Genomic_DNA"/>
</dbReference>
<comment type="caution">
    <text evidence="1">The sequence shown here is derived from an EMBL/GenBank/DDBJ whole genome shotgun (WGS) entry which is preliminary data.</text>
</comment>
<evidence type="ECO:0000313" key="1">
    <source>
        <dbReference type="EMBL" id="KAF6447746.1"/>
    </source>
</evidence>
<protein>
    <submittedName>
        <fullName evidence="1">Uncharacterized protein</fullName>
    </submittedName>
</protein>
<name>A0A7J8FJB4_ROUAE</name>
<organism evidence="1 2">
    <name type="scientific">Rousettus aegyptiacus</name>
    <name type="common">Egyptian fruit bat</name>
    <name type="synonym">Pteropus aegyptiacus</name>
    <dbReference type="NCBI Taxonomy" id="9407"/>
    <lineage>
        <taxon>Eukaryota</taxon>
        <taxon>Metazoa</taxon>
        <taxon>Chordata</taxon>
        <taxon>Craniata</taxon>
        <taxon>Vertebrata</taxon>
        <taxon>Euteleostomi</taxon>
        <taxon>Mammalia</taxon>
        <taxon>Eutheria</taxon>
        <taxon>Laurasiatheria</taxon>
        <taxon>Chiroptera</taxon>
        <taxon>Yinpterochiroptera</taxon>
        <taxon>Pteropodoidea</taxon>
        <taxon>Pteropodidae</taxon>
        <taxon>Rousettinae</taxon>
        <taxon>Rousettus</taxon>
    </lineage>
</organism>
<reference evidence="1 2" key="1">
    <citation type="journal article" date="2020" name="Nature">
        <title>Six reference-quality genomes reveal evolution of bat adaptations.</title>
        <authorList>
            <person name="Jebb D."/>
            <person name="Huang Z."/>
            <person name="Pippel M."/>
            <person name="Hughes G.M."/>
            <person name="Lavrichenko K."/>
            <person name="Devanna P."/>
            <person name="Winkler S."/>
            <person name="Jermiin L.S."/>
            <person name="Skirmuntt E.C."/>
            <person name="Katzourakis A."/>
            <person name="Burkitt-Gray L."/>
            <person name="Ray D.A."/>
            <person name="Sullivan K.A.M."/>
            <person name="Roscito J.G."/>
            <person name="Kirilenko B.M."/>
            <person name="Davalos L.M."/>
            <person name="Corthals A.P."/>
            <person name="Power M.L."/>
            <person name="Jones G."/>
            <person name="Ransome R.D."/>
            <person name="Dechmann D.K.N."/>
            <person name="Locatelli A.G."/>
            <person name="Puechmaille S.J."/>
            <person name="Fedrigo O."/>
            <person name="Jarvis E.D."/>
            <person name="Hiller M."/>
            <person name="Vernes S.C."/>
            <person name="Myers E.W."/>
            <person name="Teeling E.C."/>
        </authorList>
    </citation>
    <scope>NUCLEOTIDE SEQUENCE [LARGE SCALE GENOMIC DNA]</scope>
    <source>
        <strain evidence="1">MRouAeg1</strain>
        <tissue evidence="1">Muscle</tissue>
    </source>
</reference>
<accession>A0A7J8FJB4</accession>